<sequence>MISDQKLRGPTFQASKMNPECELGWDELECPIKVEPFDDVLVDTSRTNGAHGGEIKEDLKDSEKIKTGDNGDFKLFATVGACLQETHLLPNTNVNVSPVTCQKQLSDRNESTVFQQYVAGRLRNCHSPEAISAINLSSKPQFTGNYQKRLHSDDAQPIMHERLLDSSVGNTSIGSPSSVFSHPLNSTSPFTLESSNMTPNFYQCLSVSMMEDSSKEVNIENFKADMSDETHFVTKTCEETTFNIPEKNKKVLQLEKRKEKHPLRERCKCREFITKCSLITEPQRVAIHNEFWQSDLIGRRSFFEATVTPQGIKRRRKKKKPNKIGEEQTPENEKERMRNVTYLYHLPLSLYDRPIPVCKKMFLSTLGLSNDSSLAKFFRAKATDPMSLNYLLDPRGGDRRSNNGKLKTIIDHINGYNLITLDCCLRNGNNVRYLPKDLTVSSMFASFKEKYPDCKVCIQTFRKIVKTVVVFSRLPTSDICGFCDPQNNDKKFHEKL</sequence>
<evidence type="ECO:0000256" key="1">
    <source>
        <dbReference type="SAM" id="MobiDB-lite"/>
    </source>
</evidence>
<name>A0AA88LBW6_ARTSF</name>
<dbReference type="AlphaFoldDB" id="A0AA88LBW6"/>
<organism evidence="2 3">
    <name type="scientific">Artemia franciscana</name>
    <name type="common">Brine shrimp</name>
    <name type="synonym">Artemia sanfranciscana</name>
    <dbReference type="NCBI Taxonomy" id="6661"/>
    <lineage>
        <taxon>Eukaryota</taxon>
        <taxon>Metazoa</taxon>
        <taxon>Ecdysozoa</taxon>
        <taxon>Arthropoda</taxon>
        <taxon>Crustacea</taxon>
        <taxon>Branchiopoda</taxon>
        <taxon>Anostraca</taxon>
        <taxon>Artemiidae</taxon>
        <taxon>Artemia</taxon>
    </lineage>
</organism>
<gene>
    <name evidence="2" type="ORF">QYM36_010325</name>
</gene>
<dbReference type="Proteomes" id="UP001187531">
    <property type="component" value="Unassembled WGS sequence"/>
</dbReference>
<feature type="compositionally biased region" description="Basic and acidic residues" evidence="1">
    <location>
        <begin position="323"/>
        <end position="334"/>
    </location>
</feature>
<feature type="compositionally biased region" description="Basic residues" evidence="1">
    <location>
        <begin position="312"/>
        <end position="322"/>
    </location>
</feature>
<reference evidence="2" key="1">
    <citation type="submission" date="2023-07" db="EMBL/GenBank/DDBJ databases">
        <title>Chromosome-level genome assembly of Artemia franciscana.</title>
        <authorList>
            <person name="Jo E."/>
        </authorList>
    </citation>
    <scope>NUCLEOTIDE SEQUENCE</scope>
    <source>
        <tissue evidence="2">Whole body</tissue>
    </source>
</reference>
<dbReference type="PANTHER" id="PTHR10773:SF19">
    <property type="match status" value="1"/>
</dbReference>
<comment type="caution">
    <text evidence="2">The sequence shown here is derived from an EMBL/GenBank/DDBJ whole genome shotgun (WGS) entry which is preliminary data.</text>
</comment>
<accession>A0AA88LBW6</accession>
<evidence type="ECO:0000313" key="2">
    <source>
        <dbReference type="EMBL" id="KAK2715710.1"/>
    </source>
</evidence>
<evidence type="ECO:0000313" key="3">
    <source>
        <dbReference type="Proteomes" id="UP001187531"/>
    </source>
</evidence>
<proteinExistence type="predicted"/>
<protein>
    <submittedName>
        <fullName evidence="2">Uncharacterized protein</fullName>
    </submittedName>
</protein>
<keyword evidence="3" id="KW-1185">Reference proteome</keyword>
<dbReference type="EMBL" id="JAVRJZ010000012">
    <property type="protein sequence ID" value="KAK2715710.1"/>
    <property type="molecule type" value="Genomic_DNA"/>
</dbReference>
<feature type="region of interest" description="Disordered" evidence="1">
    <location>
        <begin position="308"/>
        <end position="334"/>
    </location>
</feature>
<dbReference type="PANTHER" id="PTHR10773">
    <property type="entry name" value="DNA-DIRECTED RNA POLYMERASES I, II, AND III SUBUNIT RPABC2"/>
    <property type="match status" value="1"/>
</dbReference>